<dbReference type="PANTHER" id="PTHR35797:SF1">
    <property type="entry name" value="PROTEASE"/>
    <property type="match status" value="1"/>
</dbReference>
<dbReference type="HOGENOM" id="CLU_064706_0_1_9"/>
<dbReference type="KEGG" id="hor:Hore_02770"/>
<gene>
    <name evidence="3" type="ordered locus">Hore_02770</name>
</gene>
<feature type="transmembrane region" description="Helical" evidence="1">
    <location>
        <begin position="176"/>
        <end position="195"/>
    </location>
</feature>
<dbReference type="eggNOG" id="COG1266">
    <property type="taxonomic scope" value="Bacteria"/>
</dbReference>
<dbReference type="Proteomes" id="UP000000719">
    <property type="component" value="Chromosome"/>
</dbReference>
<dbReference type="PANTHER" id="PTHR35797">
    <property type="entry name" value="PROTEASE-RELATED"/>
    <property type="match status" value="1"/>
</dbReference>
<feature type="transmembrane region" description="Helical" evidence="1">
    <location>
        <begin position="75"/>
        <end position="97"/>
    </location>
</feature>
<dbReference type="STRING" id="373903.Hore_02770"/>
<name>B8D1G1_HALOH</name>
<evidence type="ECO:0000313" key="4">
    <source>
        <dbReference type="Proteomes" id="UP000000719"/>
    </source>
</evidence>
<dbReference type="OrthoDB" id="9777755at2"/>
<evidence type="ECO:0000256" key="1">
    <source>
        <dbReference type="SAM" id="Phobius"/>
    </source>
</evidence>
<feature type="transmembrane region" description="Helical" evidence="1">
    <location>
        <begin position="7"/>
        <end position="26"/>
    </location>
</feature>
<dbReference type="GO" id="GO:0004175">
    <property type="term" value="F:endopeptidase activity"/>
    <property type="evidence" value="ECO:0007669"/>
    <property type="project" value="UniProtKB-ARBA"/>
</dbReference>
<feature type="transmembrane region" description="Helical" evidence="1">
    <location>
        <begin position="32"/>
        <end position="54"/>
    </location>
</feature>
<feature type="transmembrane region" description="Helical" evidence="1">
    <location>
        <begin position="260"/>
        <end position="283"/>
    </location>
</feature>
<dbReference type="RefSeq" id="WP_012635226.1">
    <property type="nucleotide sequence ID" value="NC_011899.1"/>
</dbReference>
<dbReference type="InterPro" id="IPR003675">
    <property type="entry name" value="Rce1/LyrA-like_dom"/>
</dbReference>
<dbReference type="Pfam" id="PF02517">
    <property type="entry name" value="Rce1-like"/>
    <property type="match status" value="1"/>
</dbReference>
<evidence type="ECO:0000313" key="3">
    <source>
        <dbReference type="EMBL" id="ACL69038.1"/>
    </source>
</evidence>
<proteinExistence type="predicted"/>
<feature type="domain" description="CAAX prenyl protease 2/Lysostaphin resistance protein A-like" evidence="2">
    <location>
        <begin position="144"/>
        <end position="245"/>
    </location>
</feature>
<dbReference type="EMBL" id="CP001098">
    <property type="protein sequence ID" value="ACL69038.1"/>
    <property type="molecule type" value="Genomic_DNA"/>
</dbReference>
<dbReference type="AlphaFoldDB" id="B8D1G1"/>
<keyword evidence="1" id="KW-0812">Transmembrane</keyword>
<evidence type="ECO:0000259" key="2">
    <source>
        <dbReference type="Pfam" id="PF02517"/>
    </source>
</evidence>
<reference evidence="3 4" key="1">
    <citation type="journal article" date="2009" name="PLoS ONE">
        <title>Genome analysis of the anaerobic thermohalophilic bacterium Halothermothrix orenii.</title>
        <authorList>
            <person name="Mavromatis K."/>
            <person name="Ivanova N."/>
            <person name="Anderson I."/>
            <person name="Lykidis A."/>
            <person name="Hooper S.D."/>
            <person name="Sun H."/>
            <person name="Kunin V."/>
            <person name="Lapidus A."/>
            <person name="Hugenholtz P."/>
            <person name="Patel B."/>
            <person name="Kyrpides N.C."/>
        </authorList>
    </citation>
    <scope>NUCLEOTIDE SEQUENCE [LARGE SCALE GENOMIC DNA]</scope>
    <source>
        <strain evidence="4">H 168 / OCM 544 / DSM 9562</strain>
    </source>
</reference>
<keyword evidence="4" id="KW-1185">Reference proteome</keyword>
<dbReference type="GO" id="GO:0080120">
    <property type="term" value="P:CAAX-box protein maturation"/>
    <property type="evidence" value="ECO:0007669"/>
    <property type="project" value="UniProtKB-ARBA"/>
</dbReference>
<sequence length="301" mass="34031">MTKKAGLFVGLTLSFSWLIAFLFFHFVGTGNILFYTLMSIGYMFIPLLVTIIIQKIIYNEPVKKPMGISFKFNKWFVIAWLLPLIMAFMTFGVSLLFPQVEYSPDMAGMFARYLDQFGPEKIEQMKQAMKVAPIHPFWMSVIQALLAGFTINALVAFGEELGWRGFLQQEFNKLGFWPSSLLIGFIWGLWHAPLILQGHNYPQHPKFGVLMMIIWCILLSPLFSYIRIKSGSVIAAAIFHGTINASFGLAIVLIKGGSDLIVGFTGLAGFIVLLLLNVLLFLYDIRYAKESIINNSLYIKI</sequence>
<feature type="transmembrane region" description="Helical" evidence="1">
    <location>
        <begin position="137"/>
        <end position="155"/>
    </location>
</feature>
<keyword evidence="1" id="KW-0472">Membrane</keyword>
<organism evidence="3 4">
    <name type="scientific">Halothermothrix orenii (strain H 168 / OCM 544 / DSM 9562)</name>
    <dbReference type="NCBI Taxonomy" id="373903"/>
    <lineage>
        <taxon>Bacteria</taxon>
        <taxon>Bacillati</taxon>
        <taxon>Bacillota</taxon>
        <taxon>Clostridia</taxon>
        <taxon>Halanaerobiales</taxon>
        <taxon>Halothermotrichaceae</taxon>
        <taxon>Halothermothrix</taxon>
    </lineage>
</organism>
<accession>B8D1G1</accession>
<keyword evidence="1" id="KW-1133">Transmembrane helix</keyword>
<protein>
    <submittedName>
        <fullName evidence="3">Abortive infection protein</fullName>
    </submittedName>
</protein>
<dbReference type="InterPro" id="IPR042150">
    <property type="entry name" value="MmRce1-like"/>
</dbReference>
<feature type="transmembrane region" description="Helical" evidence="1">
    <location>
        <begin position="233"/>
        <end position="254"/>
    </location>
</feature>
<feature type="transmembrane region" description="Helical" evidence="1">
    <location>
        <begin position="207"/>
        <end position="226"/>
    </location>
</feature>
<dbReference type="MEROPS" id="G05.004"/>